<feature type="transmembrane region" description="Helical" evidence="1">
    <location>
        <begin position="247"/>
        <end position="263"/>
    </location>
</feature>
<gene>
    <name evidence="2" type="ORF">SAMN05216167_103445</name>
</gene>
<feature type="transmembrane region" description="Helical" evidence="1">
    <location>
        <begin position="82"/>
        <end position="101"/>
    </location>
</feature>
<feature type="transmembrane region" description="Helical" evidence="1">
    <location>
        <begin position="204"/>
        <end position="219"/>
    </location>
</feature>
<name>A0A1I1PUG0_9BACT</name>
<keyword evidence="1" id="KW-0812">Transmembrane</keyword>
<feature type="transmembrane region" description="Helical" evidence="1">
    <location>
        <begin position="54"/>
        <end position="70"/>
    </location>
</feature>
<feature type="transmembrane region" description="Helical" evidence="1">
    <location>
        <begin position="358"/>
        <end position="381"/>
    </location>
</feature>
<proteinExistence type="predicted"/>
<keyword evidence="1" id="KW-1133">Transmembrane helix</keyword>
<evidence type="ECO:0008006" key="4">
    <source>
        <dbReference type="Google" id="ProtNLM"/>
    </source>
</evidence>
<dbReference type="OrthoDB" id="1491411at2"/>
<feature type="transmembrane region" description="Helical" evidence="1">
    <location>
        <begin position="139"/>
        <end position="160"/>
    </location>
</feature>
<reference evidence="2 3" key="1">
    <citation type="submission" date="2016-10" db="EMBL/GenBank/DDBJ databases">
        <authorList>
            <person name="de Groot N.N."/>
        </authorList>
    </citation>
    <scope>NUCLEOTIDE SEQUENCE [LARGE SCALE GENOMIC DNA]</scope>
    <source>
        <strain evidence="2 3">DSM 26130</strain>
    </source>
</reference>
<evidence type="ECO:0000313" key="3">
    <source>
        <dbReference type="Proteomes" id="UP000198598"/>
    </source>
</evidence>
<keyword evidence="1" id="KW-0472">Membrane</keyword>
<evidence type="ECO:0000256" key="1">
    <source>
        <dbReference type="SAM" id="Phobius"/>
    </source>
</evidence>
<feature type="transmembrane region" description="Helical" evidence="1">
    <location>
        <begin position="113"/>
        <end position="132"/>
    </location>
</feature>
<accession>A0A1I1PUG0</accession>
<feature type="transmembrane region" description="Helical" evidence="1">
    <location>
        <begin position="180"/>
        <end position="197"/>
    </location>
</feature>
<feature type="transmembrane region" description="Helical" evidence="1">
    <location>
        <begin position="20"/>
        <end position="42"/>
    </location>
</feature>
<feature type="transmembrane region" description="Helical" evidence="1">
    <location>
        <begin position="393"/>
        <end position="410"/>
    </location>
</feature>
<organism evidence="2 3">
    <name type="scientific">Spirosoma endophyticum</name>
    <dbReference type="NCBI Taxonomy" id="662367"/>
    <lineage>
        <taxon>Bacteria</taxon>
        <taxon>Pseudomonadati</taxon>
        <taxon>Bacteroidota</taxon>
        <taxon>Cytophagia</taxon>
        <taxon>Cytophagales</taxon>
        <taxon>Cytophagaceae</taxon>
        <taxon>Spirosoma</taxon>
    </lineage>
</organism>
<protein>
    <recommendedName>
        <fullName evidence="4">O-antigen ligase</fullName>
    </recommendedName>
</protein>
<feature type="transmembrane region" description="Helical" evidence="1">
    <location>
        <begin position="225"/>
        <end position="240"/>
    </location>
</feature>
<sequence length="467" mass="53311">MIGILLTLVAVWLFIFRSYYFSLLIFCGLVTFGFLIIPPAVLLYGAPFEKTSDLAIFYILAIIVSHYKTIQRVVNSEKLFKWIFIFLGFVLIDAIYSYQVLGYNLSGVLKVSRHYLFFLSFGVFILVPFPILTRLLHTIFIITVLQSVLFLLQIPTGTILLGDANNVVVNNMEQIGWVRYYNTPLYLIPSLFYFLFIYKHQSKLIYWIIAGILLATVVAPMHRLYILTVALVISVYLIFRQSNSNKAIYLSLLLLAGYGALLIDPVSSRLNVGLNDISKTFATGRSLAATDYDAEDTFAYRMAHLFERANYIQQKPERIIFGIGLLSEETKQAENLRFEAGLYNERIGRVAQVNTSDIAWSLLILHLGFFGTGLFIVLNICFIRFFYRNRTRLIGILGILTLSVTLLTSFTGTELLMIHFRVFLLLMSVISLQENKLSYIQNNIHLDRMKGPVVDSPIRVTQTINLI</sequence>
<dbReference type="STRING" id="662367.SAMN05216167_103445"/>
<dbReference type="RefSeq" id="WP_093825964.1">
    <property type="nucleotide sequence ID" value="NZ_FOLQ01000003.1"/>
</dbReference>
<dbReference type="Proteomes" id="UP000198598">
    <property type="component" value="Unassembled WGS sequence"/>
</dbReference>
<dbReference type="EMBL" id="FOLQ01000003">
    <property type="protein sequence ID" value="SFD13496.1"/>
    <property type="molecule type" value="Genomic_DNA"/>
</dbReference>
<keyword evidence="3" id="KW-1185">Reference proteome</keyword>
<evidence type="ECO:0000313" key="2">
    <source>
        <dbReference type="EMBL" id="SFD13496.1"/>
    </source>
</evidence>
<dbReference type="AlphaFoldDB" id="A0A1I1PUG0"/>